<gene>
    <name evidence="1" type="ORF">ACRB68_45760</name>
</gene>
<keyword evidence="2" id="KW-1185">Reference proteome</keyword>
<dbReference type="AlphaFoldDB" id="A0A7K0BZ76"/>
<protein>
    <submittedName>
        <fullName evidence="1">Uncharacterized protein</fullName>
    </submittedName>
</protein>
<name>A0A7K0BZ76_9ACTN</name>
<organism evidence="1 2">
    <name type="scientific">Actinomadura macrotermitis</name>
    <dbReference type="NCBI Taxonomy" id="2585200"/>
    <lineage>
        <taxon>Bacteria</taxon>
        <taxon>Bacillati</taxon>
        <taxon>Actinomycetota</taxon>
        <taxon>Actinomycetes</taxon>
        <taxon>Streptosporangiales</taxon>
        <taxon>Thermomonosporaceae</taxon>
        <taxon>Actinomadura</taxon>
    </lineage>
</organism>
<dbReference type="RefSeq" id="WP_153535775.1">
    <property type="nucleotide sequence ID" value="NZ_WEGH01000003.1"/>
</dbReference>
<comment type="caution">
    <text evidence="1">The sequence shown here is derived from an EMBL/GenBank/DDBJ whole genome shotgun (WGS) entry which is preliminary data.</text>
</comment>
<accession>A0A7K0BZ76</accession>
<reference evidence="1 2" key="1">
    <citation type="submission" date="2019-10" db="EMBL/GenBank/DDBJ databases">
        <title>Actinomadura rubteroloni sp. nov. and Actinomadura macrotermitis sp. nov., isolated from the gut of fungus growing-termite Macrotermes natalensis.</title>
        <authorList>
            <person name="Benndorf R."/>
            <person name="Martin K."/>
            <person name="Kuefner M."/>
            <person name="De Beer W."/>
            <person name="Kaster A.-K."/>
            <person name="Vollmers J."/>
            <person name="Poulsen M."/>
            <person name="Beemelmanns C."/>
        </authorList>
    </citation>
    <scope>NUCLEOTIDE SEQUENCE [LARGE SCALE GENOMIC DNA]</scope>
    <source>
        <strain evidence="1 2">RB68</strain>
    </source>
</reference>
<evidence type="ECO:0000313" key="2">
    <source>
        <dbReference type="Proteomes" id="UP000487268"/>
    </source>
</evidence>
<dbReference type="EMBL" id="WEGH01000003">
    <property type="protein sequence ID" value="MQY06488.1"/>
    <property type="molecule type" value="Genomic_DNA"/>
</dbReference>
<dbReference type="SUPFAM" id="SSF54292">
    <property type="entry name" value="2Fe-2S ferredoxin-like"/>
    <property type="match status" value="1"/>
</dbReference>
<proteinExistence type="predicted"/>
<sequence>MIGLAVLLLVLLTAAAVAGLRSLYLYAQKRRDIRWAHTVVRFCGNGECGVCRSRCLSREVPRLPVPARVRAPSG</sequence>
<dbReference type="Proteomes" id="UP000487268">
    <property type="component" value="Unassembled WGS sequence"/>
</dbReference>
<dbReference type="GO" id="GO:0051536">
    <property type="term" value="F:iron-sulfur cluster binding"/>
    <property type="evidence" value="ECO:0007669"/>
    <property type="project" value="InterPro"/>
</dbReference>
<dbReference type="InterPro" id="IPR036010">
    <property type="entry name" value="2Fe-2S_ferredoxin-like_sf"/>
</dbReference>
<evidence type="ECO:0000313" key="1">
    <source>
        <dbReference type="EMBL" id="MQY06488.1"/>
    </source>
</evidence>